<accession>A0A147GLX0</accession>
<dbReference type="PROSITE" id="PS51186">
    <property type="entry name" value="GNAT"/>
    <property type="match status" value="1"/>
</dbReference>
<dbReference type="SUPFAM" id="SSF46785">
    <property type="entry name" value="Winged helix' DNA-binding domain"/>
    <property type="match status" value="1"/>
</dbReference>
<dbReference type="CDD" id="cd04301">
    <property type="entry name" value="NAT_SF"/>
    <property type="match status" value="1"/>
</dbReference>
<dbReference type="InterPro" id="IPR016181">
    <property type="entry name" value="Acyl_CoA_acyltransferase"/>
</dbReference>
<keyword evidence="5" id="KW-1185">Reference proteome</keyword>
<comment type="caution">
    <text evidence="4">The sequence shown here is derived from an EMBL/GenBank/DDBJ whole genome shotgun (WGS) entry which is preliminary data.</text>
</comment>
<name>A0A147GLX0_9BURK</name>
<evidence type="ECO:0000313" key="5">
    <source>
        <dbReference type="Proteomes" id="UP000072741"/>
    </source>
</evidence>
<dbReference type="Proteomes" id="UP000072741">
    <property type="component" value="Unassembled WGS sequence"/>
</dbReference>
<evidence type="ECO:0000259" key="2">
    <source>
        <dbReference type="PROSITE" id="PS50995"/>
    </source>
</evidence>
<dbReference type="PRINTS" id="PR00598">
    <property type="entry name" value="HTHMARR"/>
</dbReference>
<dbReference type="InterPro" id="IPR000835">
    <property type="entry name" value="HTH_MarR-typ"/>
</dbReference>
<dbReference type="InterPro" id="IPR036388">
    <property type="entry name" value="WH-like_DNA-bd_sf"/>
</dbReference>
<gene>
    <name evidence="4" type="ORF">NS331_23170</name>
</gene>
<protein>
    <submittedName>
        <fullName evidence="4">MarR family transcriptional regulator</fullName>
    </submittedName>
</protein>
<dbReference type="PATRIC" id="fig|433924.3.peg.1841"/>
<evidence type="ECO:0000313" key="4">
    <source>
        <dbReference type="EMBL" id="KTT14596.1"/>
    </source>
</evidence>
<dbReference type="GO" id="GO:0003700">
    <property type="term" value="F:DNA-binding transcription factor activity"/>
    <property type="evidence" value="ECO:0007669"/>
    <property type="project" value="InterPro"/>
</dbReference>
<dbReference type="AlphaFoldDB" id="A0A147GLX0"/>
<dbReference type="InterPro" id="IPR000182">
    <property type="entry name" value="GNAT_dom"/>
</dbReference>
<keyword evidence="1" id="KW-0808">Transferase</keyword>
<dbReference type="PANTHER" id="PTHR13947:SF37">
    <property type="entry name" value="LD18367P"/>
    <property type="match status" value="1"/>
</dbReference>
<feature type="domain" description="N-acetyltransferase" evidence="3">
    <location>
        <begin position="163"/>
        <end position="321"/>
    </location>
</feature>
<sequence>MPELTAPASSPAASAVPTDAVKALRRFNRFFTQRIGVLEPYLGSELSLTEVRVLYELAHQPGITARELALALSLDAGYLSRLLKRFESLGWLARATDAHDARQQRLSLTEAGHAAFAPLQQRSRDAAAALLAPLAPAARDELVRALARVETLFDPEPRPLRTAVLRDPAPGDLGWVVQQHGEVYAREYGWDGRFEAAVADIAAQWLRTTDPAWEKGWIAELDGQRVGSIFVIRHSPEVAQLRLLVLRPEARGLGLGGKLVDECIAFARARGYRQMILWTHSCLEAARALYAARGFVRDDTEPHEGYGSGPLLAERWSMPLTTA</sequence>
<proteinExistence type="predicted"/>
<evidence type="ECO:0000256" key="1">
    <source>
        <dbReference type="ARBA" id="ARBA00022679"/>
    </source>
</evidence>
<dbReference type="Pfam" id="PF00583">
    <property type="entry name" value="Acetyltransf_1"/>
    <property type="match status" value="1"/>
</dbReference>
<dbReference type="Pfam" id="PF12802">
    <property type="entry name" value="MarR_2"/>
    <property type="match status" value="1"/>
</dbReference>
<dbReference type="PANTHER" id="PTHR13947">
    <property type="entry name" value="GNAT FAMILY N-ACETYLTRANSFERASE"/>
    <property type="match status" value="1"/>
</dbReference>
<dbReference type="OrthoDB" id="273614at2"/>
<dbReference type="EMBL" id="LDSL01000181">
    <property type="protein sequence ID" value="KTT14596.1"/>
    <property type="molecule type" value="Genomic_DNA"/>
</dbReference>
<reference evidence="4 5" key="1">
    <citation type="journal article" date="2016" name="Front. Microbiol.">
        <title>Genomic Resource of Rice Seed Associated Bacteria.</title>
        <authorList>
            <person name="Midha S."/>
            <person name="Bansal K."/>
            <person name="Sharma S."/>
            <person name="Kumar N."/>
            <person name="Patil P.P."/>
            <person name="Chaudhry V."/>
            <person name="Patil P.B."/>
        </authorList>
    </citation>
    <scope>NUCLEOTIDE SEQUENCE [LARGE SCALE GENOMIC DNA]</scope>
    <source>
        <strain evidence="4 5">NS331</strain>
    </source>
</reference>
<dbReference type="SUPFAM" id="SSF55729">
    <property type="entry name" value="Acyl-CoA N-acyltransferases (Nat)"/>
    <property type="match status" value="1"/>
</dbReference>
<feature type="domain" description="HTH marR-type" evidence="2">
    <location>
        <begin position="17"/>
        <end position="151"/>
    </location>
</feature>
<dbReference type="SMART" id="SM00347">
    <property type="entry name" value="HTH_MARR"/>
    <property type="match status" value="1"/>
</dbReference>
<dbReference type="RefSeq" id="WP_058644280.1">
    <property type="nucleotide sequence ID" value="NZ_LDSL01000181.1"/>
</dbReference>
<dbReference type="InterPro" id="IPR050769">
    <property type="entry name" value="NAT_camello-type"/>
</dbReference>
<evidence type="ECO:0000259" key="3">
    <source>
        <dbReference type="PROSITE" id="PS51186"/>
    </source>
</evidence>
<dbReference type="InterPro" id="IPR036390">
    <property type="entry name" value="WH_DNA-bd_sf"/>
</dbReference>
<dbReference type="GO" id="GO:0008080">
    <property type="term" value="F:N-acetyltransferase activity"/>
    <property type="evidence" value="ECO:0007669"/>
    <property type="project" value="InterPro"/>
</dbReference>
<dbReference type="PROSITE" id="PS50995">
    <property type="entry name" value="HTH_MARR_2"/>
    <property type="match status" value="1"/>
</dbReference>
<dbReference type="Gene3D" id="1.10.10.10">
    <property type="entry name" value="Winged helix-like DNA-binding domain superfamily/Winged helix DNA-binding domain"/>
    <property type="match status" value="1"/>
</dbReference>
<organism evidence="4 5">
    <name type="scientific">Pseudacidovorax intermedius</name>
    <dbReference type="NCBI Taxonomy" id="433924"/>
    <lineage>
        <taxon>Bacteria</taxon>
        <taxon>Pseudomonadati</taxon>
        <taxon>Pseudomonadota</taxon>
        <taxon>Betaproteobacteria</taxon>
        <taxon>Burkholderiales</taxon>
        <taxon>Comamonadaceae</taxon>
        <taxon>Pseudacidovorax</taxon>
    </lineage>
</organism>
<dbReference type="Gene3D" id="3.40.630.30">
    <property type="match status" value="1"/>
</dbReference>